<evidence type="ECO:0000256" key="1">
    <source>
        <dbReference type="PROSITE-ProRule" id="PRU00235"/>
    </source>
</evidence>
<dbReference type="InterPro" id="IPR036047">
    <property type="entry name" value="F-box-like_dom_sf"/>
</dbReference>
<dbReference type="InterPro" id="IPR000408">
    <property type="entry name" value="Reg_chr_condens"/>
</dbReference>
<dbReference type="SUPFAM" id="SSF50985">
    <property type="entry name" value="RCC1/BLIP-II"/>
    <property type="match status" value="2"/>
</dbReference>
<dbReference type="AlphaFoldDB" id="A0A6A6XMF7"/>
<feature type="domain" description="F-box" evidence="3">
    <location>
        <begin position="4"/>
        <end position="52"/>
    </location>
</feature>
<dbReference type="SUPFAM" id="SSF81383">
    <property type="entry name" value="F-box domain"/>
    <property type="match status" value="1"/>
</dbReference>
<dbReference type="PROSITE" id="PS50181">
    <property type="entry name" value="FBOX"/>
    <property type="match status" value="1"/>
</dbReference>
<organism evidence="4 5">
    <name type="scientific">Melanomma pulvis-pyrius CBS 109.77</name>
    <dbReference type="NCBI Taxonomy" id="1314802"/>
    <lineage>
        <taxon>Eukaryota</taxon>
        <taxon>Fungi</taxon>
        <taxon>Dikarya</taxon>
        <taxon>Ascomycota</taxon>
        <taxon>Pezizomycotina</taxon>
        <taxon>Dothideomycetes</taxon>
        <taxon>Pleosporomycetidae</taxon>
        <taxon>Pleosporales</taxon>
        <taxon>Melanommataceae</taxon>
        <taxon>Melanomma</taxon>
    </lineage>
</organism>
<proteinExistence type="predicted"/>
<feature type="region of interest" description="Disordered" evidence="2">
    <location>
        <begin position="97"/>
        <end position="116"/>
    </location>
</feature>
<dbReference type="OrthoDB" id="61110at2759"/>
<dbReference type="Proteomes" id="UP000799757">
    <property type="component" value="Unassembled WGS sequence"/>
</dbReference>
<reference evidence="4" key="1">
    <citation type="journal article" date="2020" name="Stud. Mycol.">
        <title>101 Dothideomycetes genomes: a test case for predicting lifestyles and emergence of pathogens.</title>
        <authorList>
            <person name="Haridas S."/>
            <person name="Albert R."/>
            <person name="Binder M."/>
            <person name="Bloem J."/>
            <person name="Labutti K."/>
            <person name="Salamov A."/>
            <person name="Andreopoulos B."/>
            <person name="Baker S."/>
            <person name="Barry K."/>
            <person name="Bills G."/>
            <person name="Bluhm B."/>
            <person name="Cannon C."/>
            <person name="Castanera R."/>
            <person name="Culley D."/>
            <person name="Daum C."/>
            <person name="Ezra D."/>
            <person name="Gonzalez J."/>
            <person name="Henrissat B."/>
            <person name="Kuo A."/>
            <person name="Liang C."/>
            <person name="Lipzen A."/>
            <person name="Lutzoni F."/>
            <person name="Magnuson J."/>
            <person name="Mondo S."/>
            <person name="Nolan M."/>
            <person name="Ohm R."/>
            <person name="Pangilinan J."/>
            <person name="Park H.-J."/>
            <person name="Ramirez L."/>
            <person name="Alfaro M."/>
            <person name="Sun H."/>
            <person name="Tritt A."/>
            <person name="Yoshinaga Y."/>
            <person name="Zwiers L.-H."/>
            <person name="Turgeon B."/>
            <person name="Goodwin S."/>
            <person name="Spatafora J."/>
            <person name="Crous P."/>
            <person name="Grigoriev I."/>
        </authorList>
    </citation>
    <scope>NUCLEOTIDE SEQUENCE</scope>
    <source>
        <strain evidence="4">CBS 109.77</strain>
    </source>
</reference>
<name>A0A6A6XMF7_9PLEO</name>
<dbReference type="CDD" id="cd09917">
    <property type="entry name" value="F-box_SF"/>
    <property type="match status" value="1"/>
</dbReference>
<accession>A0A6A6XMF7</accession>
<dbReference type="Gene3D" id="1.20.1280.50">
    <property type="match status" value="1"/>
</dbReference>
<dbReference type="InterPro" id="IPR009091">
    <property type="entry name" value="RCC1/BLIP-II"/>
</dbReference>
<dbReference type="PROSITE" id="PS50012">
    <property type="entry name" value="RCC1_3"/>
    <property type="match status" value="1"/>
</dbReference>
<protein>
    <recommendedName>
        <fullName evidence="3">F-box domain-containing protein</fullName>
    </recommendedName>
</protein>
<sequence>MNNPISLTDLPLDILVLIFPYLDARSFLALCSTCKALQQDAIRLDPTYWSHATQTVFRVPNQPLVSHDGARWQKMYRRMLTQSHVFTWGKKADGRLGHSSLNPVDPRRPPPQRRTYHSTYCPFPIEMENTRELGIIADMQCGGWSTTILSSKGSLYTAGVLNGESMLESRSTDIAHHLRPLHYPAAYHSPASAPYHEPTTAIRQFSAGRSHILGLSDSGKIWSWFSVNEPALQIKFMNMDINETLSTNSSTTSSLYGHVKKVVAGWSRSSAYVYGTGIVVWDPVRRTRGNDDADTELVVSNADIPKTAYQRVKRASRESAEDIALGEEVGAVLNYLILEHYVVFVTDIGRVFCGKFGEHNQVEDVLELRALRNESGSPSDVQGSFRSFAIFKNGEVITTNQNYLDACWNARHDEPEQVAIEGLKRFPALQHNDVISVAFGDYHFLALHSTGKITSYGTELEACGALGLGSHHGAEGRSRGIRYTGFHQDGKLLAHAYTHGRQVWFEPEKRQWIKFFTGGGTNPDEAKERIEQFVVDPNTQGEVSEWFEQEGRDWDKDPDLRDADDDGLGSYFALSISAAGWHSSAIVLVNEKLAMRVRERCIIKDPQASVEEPEEEFRGEFQQFPHLPGSWDPILGVIPKKGYKYAWADKSFPRLRLSDG</sequence>
<evidence type="ECO:0000259" key="3">
    <source>
        <dbReference type="PROSITE" id="PS50181"/>
    </source>
</evidence>
<dbReference type="PANTHER" id="PTHR45982">
    <property type="entry name" value="REGULATOR OF CHROMOSOME CONDENSATION"/>
    <property type="match status" value="1"/>
</dbReference>
<dbReference type="Pfam" id="PF12937">
    <property type="entry name" value="F-box-like"/>
    <property type="match status" value="1"/>
</dbReference>
<dbReference type="GO" id="GO:0005737">
    <property type="term" value="C:cytoplasm"/>
    <property type="evidence" value="ECO:0007669"/>
    <property type="project" value="TreeGrafter"/>
</dbReference>
<evidence type="ECO:0000256" key="2">
    <source>
        <dbReference type="SAM" id="MobiDB-lite"/>
    </source>
</evidence>
<dbReference type="PANTHER" id="PTHR45982:SF3">
    <property type="entry name" value="F-BOX PROTEIN POF9"/>
    <property type="match status" value="1"/>
</dbReference>
<keyword evidence="5" id="KW-1185">Reference proteome</keyword>
<dbReference type="EMBL" id="MU001804">
    <property type="protein sequence ID" value="KAF2797529.1"/>
    <property type="molecule type" value="Genomic_DNA"/>
</dbReference>
<dbReference type="Gene3D" id="2.130.10.30">
    <property type="entry name" value="Regulator of chromosome condensation 1/beta-lactamase-inhibitor protein II"/>
    <property type="match status" value="2"/>
</dbReference>
<gene>
    <name evidence="4" type="ORF">K505DRAFT_269299</name>
</gene>
<dbReference type="InterPro" id="IPR001810">
    <property type="entry name" value="F-box_dom"/>
</dbReference>
<feature type="repeat" description="RCC1" evidence="1">
    <location>
        <begin position="83"/>
        <end position="152"/>
    </location>
</feature>
<evidence type="ECO:0000313" key="4">
    <source>
        <dbReference type="EMBL" id="KAF2797529.1"/>
    </source>
</evidence>
<evidence type="ECO:0000313" key="5">
    <source>
        <dbReference type="Proteomes" id="UP000799757"/>
    </source>
</evidence>
<feature type="non-terminal residue" evidence="4">
    <location>
        <position position="660"/>
    </location>
</feature>
<dbReference type="InterPro" id="IPR051553">
    <property type="entry name" value="Ran_GTPase-activating"/>
</dbReference>
<dbReference type="GO" id="GO:0005085">
    <property type="term" value="F:guanyl-nucleotide exchange factor activity"/>
    <property type="evidence" value="ECO:0007669"/>
    <property type="project" value="TreeGrafter"/>
</dbReference>